<name>A0A835YAF3_9CHLO</name>
<dbReference type="AlphaFoldDB" id="A0A835YAF3"/>
<dbReference type="OrthoDB" id="545149at2759"/>
<sequence length="815" mass="83784">MGTGTQVQSRRGAHRSAYNFIQPVETNHINALLESATVLEHAALPVLQYGAWFDPEQVTRTLQRVPRMLRYQQRKGAAAAASQSASATATRMLDTLGVRLAAVAKDCSDEQLARALWAYGASRHPHPAVMAAACEELPRRLPSMPMAHMAAAAWGLAAAAGGPGGGAARESVRGALQAVARHIVAARPESFTLPAAPAPSASLASSSTSASSASSKARPKGKRRLASSEAGSRSGSGSGSAAAVQPAADVMAAAAARAGLEAARPWMDHRAALQLAWAFASAGVAVPQALDAVADAAAARITSQMQEHDAASGPLAPRRTYLYRTIRGWQAWPRPRPPTPRNGGRRSVYLYDDRPRVVLRDFALSTLAPLLTAFRRLDYRHEGLLTASAQHLAASAGPALRVDPPQLARALGALAALHAPPGPAAAAAASLLRCTRLSDVPTPALVRLAELSSKWGVRQPVLYGRIVRQIQARGWVRPGGQGSDRSVVAYDGPRAEVADVEMIEEWEPQEPQVTALVPVTAAKDGGKKAGEKEKELTPEEAAAAALAASSESPRVARAAVSSWRRQVAVAGPGAASYLRGITAREAGEVGPAARDGLDPGEVARLLLALARAGYDLPRPDKGLPAGRHSGDPAFAGRLLDAALSPLDEWLRADAAAGARGGGGARDAAALLAAAAVSYGDLVGAERARKLLGELTHATLYGSRTRDAGGDLRSRLLALTGAGAASPSVAAGGAADDAAALRASVGVSAAAAAELALALAAQPGAVEEAELKAALALLGEGRGVSKERVAEVVRRVRTAGRGAALPPRLAGEAASA</sequence>
<dbReference type="Proteomes" id="UP000612055">
    <property type="component" value="Unassembled WGS sequence"/>
</dbReference>
<accession>A0A835YAF3</accession>
<evidence type="ECO:0000313" key="2">
    <source>
        <dbReference type="EMBL" id="KAG2495290.1"/>
    </source>
</evidence>
<comment type="caution">
    <text evidence="2">The sequence shown here is derived from an EMBL/GenBank/DDBJ whole genome shotgun (WGS) entry which is preliminary data.</text>
</comment>
<proteinExistence type="predicted"/>
<dbReference type="EMBL" id="JAEHOE010000025">
    <property type="protein sequence ID" value="KAG2495290.1"/>
    <property type="molecule type" value="Genomic_DNA"/>
</dbReference>
<evidence type="ECO:0000313" key="3">
    <source>
        <dbReference type="Proteomes" id="UP000612055"/>
    </source>
</evidence>
<organism evidence="2 3">
    <name type="scientific">Edaphochlamys debaryana</name>
    <dbReference type="NCBI Taxonomy" id="47281"/>
    <lineage>
        <taxon>Eukaryota</taxon>
        <taxon>Viridiplantae</taxon>
        <taxon>Chlorophyta</taxon>
        <taxon>core chlorophytes</taxon>
        <taxon>Chlorophyceae</taxon>
        <taxon>CS clade</taxon>
        <taxon>Chlamydomonadales</taxon>
        <taxon>Chlamydomonadales incertae sedis</taxon>
        <taxon>Edaphochlamys</taxon>
    </lineage>
</organism>
<evidence type="ECO:0000256" key="1">
    <source>
        <dbReference type="SAM" id="MobiDB-lite"/>
    </source>
</evidence>
<feature type="compositionally biased region" description="Low complexity" evidence="1">
    <location>
        <begin position="227"/>
        <end position="241"/>
    </location>
</feature>
<gene>
    <name evidence="2" type="ORF">HYH03_006563</name>
</gene>
<reference evidence="2" key="1">
    <citation type="journal article" date="2020" name="bioRxiv">
        <title>Comparative genomics of Chlamydomonas.</title>
        <authorList>
            <person name="Craig R.J."/>
            <person name="Hasan A.R."/>
            <person name="Ness R.W."/>
            <person name="Keightley P.D."/>
        </authorList>
    </citation>
    <scope>NUCLEOTIDE SEQUENCE</scope>
    <source>
        <strain evidence="2">CCAP 11/70</strain>
    </source>
</reference>
<feature type="compositionally biased region" description="Low complexity" evidence="1">
    <location>
        <begin position="195"/>
        <end position="215"/>
    </location>
</feature>
<protein>
    <submittedName>
        <fullName evidence="2">Uncharacterized protein</fullName>
    </submittedName>
</protein>
<feature type="region of interest" description="Disordered" evidence="1">
    <location>
        <begin position="195"/>
        <end position="241"/>
    </location>
</feature>
<keyword evidence="3" id="KW-1185">Reference proteome</keyword>